<comment type="caution">
    <text evidence="1">The sequence shown here is derived from an EMBL/GenBank/DDBJ whole genome shotgun (WGS) entry which is preliminary data.</text>
</comment>
<organism evidence="1 2">
    <name type="scientific">Nemania bipapillata</name>
    <dbReference type="NCBI Taxonomy" id="110536"/>
    <lineage>
        <taxon>Eukaryota</taxon>
        <taxon>Fungi</taxon>
        <taxon>Dikarya</taxon>
        <taxon>Ascomycota</taxon>
        <taxon>Pezizomycotina</taxon>
        <taxon>Sordariomycetes</taxon>
        <taxon>Xylariomycetidae</taxon>
        <taxon>Xylariales</taxon>
        <taxon>Xylariaceae</taxon>
        <taxon>Nemania</taxon>
    </lineage>
</organism>
<gene>
    <name evidence="1" type="ORF">ONZ43_g4627</name>
</gene>
<dbReference type="Proteomes" id="UP001153334">
    <property type="component" value="Unassembled WGS sequence"/>
</dbReference>
<keyword evidence="2" id="KW-1185">Reference proteome</keyword>
<sequence>MAVEELPSYSTATEQCPPYPGEGDPKEDDSDSGLTKSTCTLESDDDPVVTIHPLESNDGVIVKVQPPTEPLDSIIGHIPCDIVLVIDVSQSMEKDAPAPAKQGHTTKEDFGLDILDLTKHAARTIVSTLNEGDRLGIVTFSHRAKV</sequence>
<protein>
    <submittedName>
        <fullName evidence="1">Uncharacterized protein</fullName>
    </submittedName>
</protein>
<accession>A0ACC2IKG7</accession>
<evidence type="ECO:0000313" key="2">
    <source>
        <dbReference type="Proteomes" id="UP001153334"/>
    </source>
</evidence>
<evidence type="ECO:0000313" key="1">
    <source>
        <dbReference type="EMBL" id="KAJ8115618.1"/>
    </source>
</evidence>
<reference evidence="1" key="1">
    <citation type="submission" date="2022-11" db="EMBL/GenBank/DDBJ databases">
        <title>Genome Sequence of Nemania bipapillata.</title>
        <authorList>
            <person name="Buettner E."/>
        </authorList>
    </citation>
    <scope>NUCLEOTIDE SEQUENCE</scope>
    <source>
        <strain evidence="1">CP14</strain>
    </source>
</reference>
<name>A0ACC2IKG7_9PEZI</name>
<proteinExistence type="predicted"/>
<dbReference type="EMBL" id="JAPESX010001281">
    <property type="protein sequence ID" value="KAJ8115618.1"/>
    <property type="molecule type" value="Genomic_DNA"/>
</dbReference>